<feature type="domain" description="C-type lectin" evidence="2">
    <location>
        <begin position="746"/>
        <end position="865"/>
    </location>
</feature>
<dbReference type="Pfam" id="PF00059">
    <property type="entry name" value="Lectin_C"/>
    <property type="match status" value="1"/>
</dbReference>
<organism evidence="3 4">
    <name type="scientific">Pinctada imbricata</name>
    <name type="common">Atlantic pearl-oyster</name>
    <name type="synonym">Pinctada martensii</name>
    <dbReference type="NCBI Taxonomy" id="66713"/>
    <lineage>
        <taxon>Eukaryota</taxon>
        <taxon>Metazoa</taxon>
        <taxon>Spiralia</taxon>
        <taxon>Lophotrochozoa</taxon>
        <taxon>Mollusca</taxon>
        <taxon>Bivalvia</taxon>
        <taxon>Autobranchia</taxon>
        <taxon>Pteriomorphia</taxon>
        <taxon>Pterioida</taxon>
        <taxon>Pterioidea</taxon>
        <taxon>Pteriidae</taxon>
        <taxon>Pinctada</taxon>
    </lineage>
</organism>
<dbReference type="CDD" id="cd00037">
    <property type="entry name" value="CLECT"/>
    <property type="match status" value="1"/>
</dbReference>
<sequence length="871" mass="99181">MTISDRIYLEELSTLYVPYSYHENGTAHYLLGGGAAEQSSYDHVDQVMYVVGAEKINAVDISNVTSPRILYYQRIGHYDPTDVEVCGDHVFVALDNMDDREAGKVLVFKTFDRTVSTMELVLNITVGALPDMLHPTQDCKTVVIALEAEAYAKNNQIIDPEGGVGILKIRDTRNIKENYSYKRLNFTAFNDRWEELEKAGARFVYRDNNNTFAQDLEPEYVSYNEDESKAYICLQENNAIAEVNLQTEEIVAIHPLGYKHWNTSKFDASDRDNEINIRQWPVLGMYQPDSIHVIKHGGREYLVTANEGDAKDYSEYVAGGFNEETRVKDLSIQANSYIMEWAALNNMSDISADENIGRLKVTVTEGRDDVSGQYANLYAYGARSFSIWDLQTMELVFDSGSDVEDQIAKYEKVLFNADVHGSDSIPDTLDKRSDDKGPECESLAIAELGDRTIIFLGSERPGFISIYSIKNDITQVQFENIYSGVPTSSGSWNKAFEDRKLKYIDPEDLRYLPPSKSPNGKHMLVVAGATSGTLTLFNIRGTGLDIEDPRGTTSPFNDGSNGCGSIFGFGDFSIIQDRQLRGLLKKGPKYRIPSKIDFIKCREVLKEALDNYTKRWCKSEGVESHSLNDWKNLILDITDIRIDNFHKNPHLFENPSSRSERYFKSKLRILNPNYIQPIYVGLCLFNIIIQITGQAIYGYSCQKDIGKQLSDLQSRVQLLEYRLQTIDSRESQNVAARDCHAKWDRFQDSCYKHFQTKKSWGDAKAVCENSGTKLVEVETREEDIFLKKLVMSLPNQDDFWIGGTDQTEEGKWVWSKSNRPLTYTNWYPRQPDSTGGAEECLEIMPRYSYLWNDQYCQSKRSFICEDQLGAN</sequence>
<dbReference type="InterPro" id="IPR011048">
    <property type="entry name" value="Haem_d1_sf"/>
</dbReference>
<keyword evidence="1" id="KW-1015">Disulfide bond</keyword>
<reference evidence="3" key="1">
    <citation type="submission" date="2019-08" db="EMBL/GenBank/DDBJ databases">
        <title>The improved chromosome-level genome for the pearl oyster Pinctada fucata martensii using PacBio sequencing and Hi-C.</title>
        <authorList>
            <person name="Zheng Z."/>
        </authorList>
    </citation>
    <scope>NUCLEOTIDE SEQUENCE</scope>
    <source>
        <strain evidence="3">ZZ-2019</strain>
        <tissue evidence="3">Adductor muscle</tissue>
    </source>
</reference>
<dbReference type="PANTHER" id="PTHR46928">
    <property type="entry name" value="MESENCHYME-SPECIFIC CELL SURFACE GLYCOPROTEIN"/>
    <property type="match status" value="1"/>
</dbReference>
<dbReference type="Gene3D" id="3.10.100.10">
    <property type="entry name" value="Mannose-Binding Protein A, subunit A"/>
    <property type="match status" value="1"/>
</dbReference>
<dbReference type="Proteomes" id="UP001186944">
    <property type="component" value="Unassembled WGS sequence"/>
</dbReference>
<protein>
    <recommendedName>
        <fullName evidence="2">C-type lectin domain-containing protein</fullName>
    </recommendedName>
</protein>
<dbReference type="Pfam" id="PF22494">
    <property type="entry name" value="choice_anch_I"/>
    <property type="match status" value="1"/>
</dbReference>
<dbReference type="InterPro" id="IPR052956">
    <property type="entry name" value="Mesenchyme-surface_protein"/>
</dbReference>
<dbReference type="PANTHER" id="PTHR46928:SF1">
    <property type="entry name" value="MESENCHYME-SPECIFIC CELL SURFACE GLYCOPROTEIN"/>
    <property type="match status" value="1"/>
</dbReference>
<proteinExistence type="predicted"/>
<comment type="caution">
    <text evidence="3">The sequence shown here is derived from an EMBL/GenBank/DDBJ whole genome shotgun (WGS) entry which is preliminary data.</text>
</comment>
<dbReference type="InterPro" id="IPR016186">
    <property type="entry name" value="C-type_lectin-like/link_sf"/>
</dbReference>
<gene>
    <name evidence="3" type="ORF">FSP39_009900</name>
</gene>
<dbReference type="SMART" id="SM00034">
    <property type="entry name" value="CLECT"/>
    <property type="match status" value="1"/>
</dbReference>
<evidence type="ECO:0000313" key="3">
    <source>
        <dbReference type="EMBL" id="KAK3085875.1"/>
    </source>
</evidence>
<dbReference type="AlphaFoldDB" id="A0AA89BX59"/>
<dbReference type="SUPFAM" id="SSF56436">
    <property type="entry name" value="C-type lectin-like"/>
    <property type="match status" value="1"/>
</dbReference>
<dbReference type="InterPro" id="IPR001304">
    <property type="entry name" value="C-type_lectin-like"/>
</dbReference>
<dbReference type="InterPro" id="IPR016187">
    <property type="entry name" value="CTDL_fold"/>
</dbReference>
<dbReference type="InterPro" id="IPR018378">
    <property type="entry name" value="C-type_lectin_CS"/>
</dbReference>
<dbReference type="PROSITE" id="PS00615">
    <property type="entry name" value="C_TYPE_LECTIN_1"/>
    <property type="match status" value="1"/>
</dbReference>
<keyword evidence="4" id="KW-1185">Reference proteome</keyword>
<dbReference type="SUPFAM" id="SSF51004">
    <property type="entry name" value="C-terminal (heme d1) domain of cytochrome cd1-nitrite reductase"/>
    <property type="match status" value="1"/>
</dbReference>
<dbReference type="EMBL" id="VSWD01000012">
    <property type="protein sequence ID" value="KAK3085875.1"/>
    <property type="molecule type" value="Genomic_DNA"/>
</dbReference>
<dbReference type="PROSITE" id="PS50041">
    <property type="entry name" value="C_TYPE_LECTIN_2"/>
    <property type="match status" value="1"/>
</dbReference>
<accession>A0AA89BX59</accession>
<evidence type="ECO:0000256" key="1">
    <source>
        <dbReference type="ARBA" id="ARBA00023157"/>
    </source>
</evidence>
<dbReference type="NCBIfam" id="NF038117">
    <property type="entry name" value="choice_anch_I"/>
    <property type="match status" value="1"/>
</dbReference>
<dbReference type="InterPro" id="IPR055188">
    <property type="entry name" value="Choice_anch_I"/>
</dbReference>
<evidence type="ECO:0000259" key="2">
    <source>
        <dbReference type="PROSITE" id="PS50041"/>
    </source>
</evidence>
<evidence type="ECO:0000313" key="4">
    <source>
        <dbReference type="Proteomes" id="UP001186944"/>
    </source>
</evidence>
<name>A0AA89BX59_PINIB</name>